<dbReference type="InterPro" id="IPR029063">
    <property type="entry name" value="SAM-dependent_MTases_sf"/>
</dbReference>
<organism evidence="3 4">
    <name type="scientific">Sphaerosporella brunnea</name>
    <dbReference type="NCBI Taxonomy" id="1250544"/>
    <lineage>
        <taxon>Eukaryota</taxon>
        <taxon>Fungi</taxon>
        <taxon>Dikarya</taxon>
        <taxon>Ascomycota</taxon>
        <taxon>Pezizomycotina</taxon>
        <taxon>Pezizomycetes</taxon>
        <taxon>Pezizales</taxon>
        <taxon>Pyronemataceae</taxon>
        <taxon>Sphaerosporella</taxon>
    </lineage>
</organism>
<evidence type="ECO:0000256" key="1">
    <source>
        <dbReference type="SAM" id="MobiDB-lite"/>
    </source>
</evidence>
<dbReference type="CDD" id="cd02440">
    <property type="entry name" value="AdoMet_MTases"/>
    <property type="match status" value="1"/>
</dbReference>
<evidence type="ECO:0000313" key="3">
    <source>
        <dbReference type="EMBL" id="KAA8908935.1"/>
    </source>
</evidence>
<proteinExistence type="predicted"/>
<dbReference type="PANTHER" id="PTHR43591:SF100">
    <property type="entry name" value="SAM BINDING MOTIF CONTAINING PROTEIN (AFU_ORTHOLOGUE AFUA_4G12760)"/>
    <property type="match status" value="1"/>
</dbReference>
<protein>
    <recommendedName>
        <fullName evidence="2">Methyltransferase domain-containing protein</fullName>
    </recommendedName>
</protein>
<feature type="compositionally biased region" description="Low complexity" evidence="1">
    <location>
        <begin position="297"/>
        <end position="306"/>
    </location>
</feature>
<keyword evidence="4" id="KW-1185">Reference proteome</keyword>
<gene>
    <name evidence="3" type="ORF">FN846DRAFT_776890</name>
</gene>
<dbReference type="OrthoDB" id="5538558at2759"/>
<dbReference type="Proteomes" id="UP000326924">
    <property type="component" value="Unassembled WGS sequence"/>
</dbReference>
<feature type="region of interest" description="Disordered" evidence="1">
    <location>
        <begin position="1"/>
        <end position="25"/>
    </location>
</feature>
<dbReference type="AlphaFoldDB" id="A0A5J5EZN3"/>
<dbReference type="GO" id="GO:0008168">
    <property type="term" value="F:methyltransferase activity"/>
    <property type="evidence" value="ECO:0007669"/>
    <property type="project" value="TreeGrafter"/>
</dbReference>
<name>A0A5J5EZN3_9PEZI</name>
<dbReference type="InterPro" id="IPR041698">
    <property type="entry name" value="Methyltransf_25"/>
</dbReference>
<dbReference type="Pfam" id="PF13649">
    <property type="entry name" value="Methyltransf_25"/>
    <property type="match status" value="1"/>
</dbReference>
<feature type="region of interest" description="Disordered" evidence="1">
    <location>
        <begin position="282"/>
        <end position="341"/>
    </location>
</feature>
<comment type="caution">
    <text evidence="3">The sequence shown here is derived from an EMBL/GenBank/DDBJ whole genome shotgun (WGS) entry which is preliminary data.</text>
</comment>
<dbReference type="InParanoid" id="A0A5J5EZN3"/>
<evidence type="ECO:0000259" key="2">
    <source>
        <dbReference type="Pfam" id="PF13649"/>
    </source>
</evidence>
<dbReference type="Gene3D" id="3.40.50.150">
    <property type="entry name" value="Vaccinia Virus protein VP39"/>
    <property type="match status" value="1"/>
</dbReference>
<reference evidence="3 4" key="1">
    <citation type="submission" date="2019-09" db="EMBL/GenBank/DDBJ databases">
        <title>Draft genome of the ectomycorrhizal ascomycete Sphaerosporella brunnea.</title>
        <authorList>
            <consortium name="DOE Joint Genome Institute"/>
            <person name="Benucci G.M."/>
            <person name="Marozzi G."/>
            <person name="Antonielli L."/>
            <person name="Sanchez S."/>
            <person name="Marco P."/>
            <person name="Wang X."/>
            <person name="Falini L.B."/>
            <person name="Barry K."/>
            <person name="Haridas S."/>
            <person name="Lipzen A."/>
            <person name="Labutti K."/>
            <person name="Grigoriev I.V."/>
            <person name="Murat C."/>
            <person name="Martin F."/>
            <person name="Albertini E."/>
            <person name="Donnini D."/>
            <person name="Bonito G."/>
        </authorList>
    </citation>
    <scope>NUCLEOTIDE SEQUENCE [LARGE SCALE GENOMIC DNA]</scope>
    <source>
        <strain evidence="3 4">Sb_GMNB300</strain>
    </source>
</reference>
<dbReference type="PANTHER" id="PTHR43591">
    <property type="entry name" value="METHYLTRANSFERASE"/>
    <property type="match status" value="1"/>
</dbReference>
<feature type="compositionally biased region" description="Low complexity" evidence="1">
    <location>
        <begin position="322"/>
        <end position="333"/>
    </location>
</feature>
<feature type="domain" description="Methyltransferase" evidence="2">
    <location>
        <begin position="82"/>
        <end position="179"/>
    </location>
</feature>
<dbReference type="SUPFAM" id="SSF53335">
    <property type="entry name" value="S-adenosyl-L-methionine-dependent methyltransferases"/>
    <property type="match status" value="1"/>
</dbReference>
<accession>A0A5J5EZN3</accession>
<dbReference type="EMBL" id="VXIS01000063">
    <property type="protein sequence ID" value="KAA8908935.1"/>
    <property type="molecule type" value="Genomic_DNA"/>
</dbReference>
<sequence length="413" mass="46909">MSPIPNSPASRPRKRTSTPTHQQPTFVTRNGRKFYNDETSPYPLPCDVKEMSRQALWHELHREVYGSYSNIDWQSEKIPSKVLELGCGSAIWSASMADYFASLGHPNVEFTGLDVVQSYTDMKNVNFKFVKHSILIVPLPFEDNTFDYIMSRDMMLAAPTHSMYTGIMAELIRVLKPGGFVEVQCNDFVIRTIQRTTIPYANKVGTYDISSSVQLSSNSENPFIQQWNEKIQKAFLARNLPPVPCTVIGPVLVQEDSVIGVQTKRLALPLDSIWWESASDSASETSSSDCSRRRSTGESSLESLSGPPKQQFRKRRGSAAQSHHYSTRRSSTSADSYMSPLNEEERAVRHLGKLAFVQLIEALEGILREHNDMDLDEWDSWYRDLMWNWFEGQGLRGGECLEFGAWWGRKSPE</sequence>
<evidence type="ECO:0000313" key="4">
    <source>
        <dbReference type="Proteomes" id="UP000326924"/>
    </source>
</evidence>